<protein>
    <submittedName>
        <fullName evidence="1">Uncharacterized protein</fullName>
    </submittedName>
</protein>
<accession>A0ACB8CQN2</accession>
<organism evidence="1 2">
    <name type="scientific">Dermacentor silvarum</name>
    <name type="common">Tick</name>
    <dbReference type="NCBI Taxonomy" id="543639"/>
    <lineage>
        <taxon>Eukaryota</taxon>
        <taxon>Metazoa</taxon>
        <taxon>Ecdysozoa</taxon>
        <taxon>Arthropoda</taxon>
        <taxon>Chelicerata</taxon>
        <taxon>Arachnida</taxon>
        <taxon>Acari</taxon>
        <taxon>Parasitiformes</taxon>
        <taxon>Ixodida</taxon>
        <taxon>Ixodoidea</taxon>
        <taxon>Ixodidae</taxon>
        <taxon>Rhipicephalinae</taxon>
        <taxon>Dermacentor</taxon>
    </lineage>
</organism>
<keyword evidence="2" id="KW-1185">Reference proteome</keyword>
<proteinExistence type="predicted"/>
<evidence type="ECO:0000313" key="2">
    <source>
        <dbReference type="Proteomes" id="UP000821865"/>
    </source>
</evidence>
<reference evidence="1" key="1">
    <citation type="submission" date="2020-05" db="EMBL/GenBank/DDBJ databases">
        <title>Large-scale comparative analyses of tick genomes elucidate their genetic diversity and vector capacities.</title>
        <authorList>
            <person name="Jia N."/>
            <person name="Wang J."/>
            <person name="Shi W."/>
            <person name="Du L."/>
            <person name="Sun Y."/>
            <person name="Zhan W."/>
            <person name="Jiang J."/>
            <person name="Wang Q."/>
            <person name="Zhang B."/>
            <person name="Ji P."/>
            <person name="Sakyi L.B."/>
            <person name="Cui X."/>
            <person name="Yuan T."/>
            <person name="Jiang B."/>
            <person name="Yang W."/>
            <person name="Lam T.T.-Y."/>
            <person name="Chang Q."/>
            <person name="Ding S."/>
            <person name="Wang X."/>
            <person name="Zhu J."/>
            <person name="Ruan X."/>
            <person name="Zhao L."/>
            <person name="Wei J."/>
            <person name="Que T."/>
            <person name="Du C."/>
            <person name="Cheng J."/>
            <person name="Dai P."/>
            <person name="Han X."/>
            <person name="Huang E."/>
            <person name="Gao Y."/>
            <person name="Liu J."/>
            <person name="Shao H."/>
            <person name="Ye R."/>
            <person name="Li L."/>
            <person name="Wei W."/>
            <person name="Wang X."/>
            <person name="Wang C."/>
            <person name="Yang T."/>
            <person name="Huo Q."/>
            <person name="Li W."/>
            <person name="Guo W."/>
            <person name="Chen H."/>
            <person name="Zhou L."/>
            <person name="Ni X."/>
            <person name="Tian J."/>
            <person name="Zhou Y."/>
            <person name="Sheng Y."/>
            <person name="Liu T."/>
            <person name="Pan Y."/>
            <person name="Xia L."/>
            <person name="Li J."/>
            <person name="Zhao F."/>
            <person name="Cao W."/>
        </authorList>
    </citation>
    <scope>NUCLEOTIDE SEQUENCE</scope>
    <source>
        <strain evidence="1">Dsil-2018</strain>
    </source>
</reference>
<gene>
    <name evidence="1" type="ORF">HPB49_008921</name>
</gene>
<name>A0ACB8CQN2_DERSI</name>
<dbReference type="EMBL" id="CM023474">
    <property type="protein sequence ID" value="KAH7949381.1"/>
    <property type="molecule type" value="Genomic_DNA"/>
</dbReference>
<dbReference type="Proteomes" id="UP000821865">
    <property type="component" value="Chromosome 5"/>
</dbReference>
<comment type="caution">
    <text evidence="1">The sequence shown here is derived from an EMBL/GenBank/DDBJ whole genome shotgun (WGS) entry which is preliminary data.</text>
</comment>
<sequence length="712" mass="77710">MTASNATPAAGTSVGNINAPATRATGRNDKTFTKWKPRPMIKPAPEDYVIVIKPRERVSLHEAFTETAYGTAFSAYLGPERARATSVLPSRDQNSIIVYTQDIEAADRLIGDFAVNTEKGSVPLHGYLRQDGGNTCPGVIVVRNTDTTETLQHRVCWRAGTIAEIRKFGTYKARITFAGKEKPRYVHHDNMVVSVQNYYKTIPAIGHRADACPNFQPNTCGLCGLHAPLVEGVRAPHNCVPRCSVCGGAHATNFRDCAAKFRTPKMAAKKGGKKKMTPKNKSRHLGQPSDQPPPHDCLEKRAAETHGKTGAWVNAVKNELQVSNSGGAAASPPPPPPLTPLPSARSAQQDQIAALRAQNEMLLKKINELESKTNQPLSPPSFPATKVMEIELVEPKAATSAETAFEARFEACFGAIDARFATLENEISMMVAAISRRQDTIPAMIAQQISHSSRPSRRPGGPYKDVSGHALKTSRRPPEVDDDDSCSLSGMEGSAVLIRRSPKTNSATPVHIVHWNCRSFRSRAKRVNLRLFLSTLDSLPAVVALQEPGSGATLTSNITFQQDPSSCRVAEYAAPLADLNWVDRCNTAARQLSSRNTWRLSRALIDPTQTRAETQKHLQRAIHSFDGDTSKLAYKLRDQYLCTQQDPRGPAYSYAGSENAELDQPIQLHDLKAALAKIKRGTAPGRDKITVKLLANLPDPTYDSLLAFINSI</sequence>
<evidence type="ECO:0000313" key="1">
    <source>
        <dbReference type="EMBL" id="KAH7949381.1"/>
    </source>
</evidence>